<feature type="domain" description="NYN" evidence="1">
    <location>
        <begin position="13"/>
        <end position="141"/>
    </location>
</feature>
<dbReference type="Gene3D" id="3.40.50.1010">
    <property type="entry name" value="5'-nuclease"/>
    <property type="match status" value="1"/>
</dbReference>
<gene>
    <name evidence="3" type="ORF">RCL2_002816000</name>
    <name evidence="2" type="ORF">RclHR1_19470004</name>
</gene>
<dbReference type="GO" id="GO:0004540">
    <property type="term" value="F:RNA nuclease activity"/>
    <property type="evidence" value="ECO:0007669"/>
    <property type="project" value="InterPro"/>
</dbReference>
<evidence type="ECO:0000313" key="4">
    <source>
        <dbReference type="Proteomes" id="UP000247702"/>
    </source>
</evidence>
<sequence>MAGLVTPATSDLVHIFVDYSNVIFGSRDNLNIATEYFNIDLNRLIITVCNGRKLGKVFIAASEPSPEDDLWERAKGLNFIVNVFPRNAGREKKVDTQLTCDMMQIIHSENPGTLILLSGDSDFAIPLNKAKEKNWKIEIWSWFIGMSNEFKKFPYVSLKDHYESFAYITEPHPTNKCSLEINDNIIKSWKWKNEPIMECFRALNLLCRFHWIDNDTNHTTAQLYFDNENKLKKARSWLKKNYPNMLVDDDPFIYVEDIE</sequence>
<dbReference type="AlphaFoldDB" id="A0A2Z6R4T4"/>
<dbReference type="InterPro" id="IPR021139">
    <property type="entry name" value="NYN"/>
</dbReference>
<proteinExistence type="predicted"/>
<dbReference type="Proteomes" id="UP000247702">
    <property type="component" value="Unassembled WGS sequence"/>
</dbReference>
<evidence type="ECO:0000313" key="3">
    <source>
        <dbReference type="EMBL" id="GET01763.1"/>
    </source>
</evidence>
<reference evidence="3" key="2">
    <citation type="submission" date="2019-10" db="EMBL/GenBank/DDBJ databases">
        <title>Conservation and host-specific expression of non-tandemly repeated heterogenous ribosome RNA gene in arbuscular mycorrhizal fungi.</title>
        <authorList>
            <person name="Maeda T."/>
            <person name="Kobayashi Y."/>
            <person name="Nakagawa T."/>
            <person name="Ezawa T."/>
            <person name="Yamaguchi K."/>
            <person name="Bino T."/>
            <person name="Nishimoto Y."/>
            <person name="Shigenobu S."/>
            <person name="Kawaguchi M."/>
        </authorList>
    </citation>
    <scope>NUCLEOTIDE SEQUENCE</scope>
    <source>
        <strain evidence="3">HR1</strain>
    </source>
</reference>
<dbReference type="OrthoDB" id="2311180at2759"/>
<evidence type="ECO:0000313" key="2">
    <source>
        <dbReference type="EMBL" id="GBB91981.1"/>
    </source>
</evidence>
<name>A0A2Z6R4T4_9GLOM</name>
<organism evidence="2 4">
    <name type="scientific">Rhizophagus clarus</name>
    <dbReference type="NCBI Taxonomy" id="94130"/>
    <lineage>
        <taxon>Eukaryota</taxon>
        <taxon>Fungi</taxon>
        <taxon>Fungi incertae sedis</taxon>
        <taxon>Mucoromycota</taxon>
        <taxon>Glomeromycotina</taxon>
        <taxon>Glomeromycetes</taxon>
        <taxon>Glomerales</taxon>
        <taxon>Glomeraceae</taxon>
        <taxon>Rhizophagus</taxon>
    </lineage>
</organism>
<dbReference type="STRING" id="94130.A0A2Z6R4T4"/>
<keyword evidence="4" id="KW-1185">Reference proteome</keyword>
<reference evidence="2 4" key="1">
    <citation type="submission" date="2017-11" db="EMBL/GenBank/DDBJ databases">
        <title>The genome of Rhizophagus clarus HR1 reveals common genetic basis of auxotrophy among arbuscular mycorrhizal fungi.</title>
        <authorList>
            <person name="Kobayashi Y."/>
        </authorList>
    </citation>
    <scope>NUCLEOTIDE SEQUENCE [LARGE SCALE GENOMIC DNA]</scope>
    <source>
        <strain evidence="2 4">HR1</strain>
    </source>
</reference>
<dbReference type="EMBL" id="BLAL01000302">
    <property type="protein sequence ID" value="GET01763.1"/>
    <property type="molecule type" value="Genomic_DNA"/>
</dbReference>
<protein>
    <submittedName>
        <fullName evidence="3">NYN domain-containing protein</fullName>
    </submittedName>
</protein>
<accession>A0A2Z6R4T4</accession>
<dbReference type="Pfam" id="PF01936">
    <property type="entry name" value="NYN"/>
    <property type="match status" value="1"/>
</dbReference>
<dbReference type="Proteomes" id="UP000615446">
    <property type="component" value="Unassembled WGS sequence"/>
</dbReference>
<evidence type="ECO:0000259" key="1">
    <source>
        <dbReference type="Pfam" id="PF01936"/>
    </source>
</evidence>
<comment type="caution">
    <text evidence="2">The sequence shown here is derived from an EMBL/GenBank/DDBJ whole genome shotgun (WGS) entry which is preliminary data.</text>
</comment>
<dbReference type="EMBL" id="BEXD01001054">
    <property type="protein sequence ID" value="GBB91981.1"/>
    <property type="molecule type" value="Genomic_DNA"/>
</dbReference>